<dbReference type="AlphaFoldDB" id="A0AAW8W1C5"/>
<evidence type="ECO:0000313" key="1">
    <source>
        <dbReference type="EMBL" id="MDT6991821.1"/>
    </source>
</evidence>
<sequence length="37" mass="4501">FSWLTNWRRLWFNCERKLNTSKVMVAMAFIGILLARQ</sequence>
<feature type="non-terminal residue" evidence="1">
    <location>
        <position position="1"/>
    </location>
</feature>
<evidence type="ECO:0000313" key="2">
    <source>
        <dbReference type="Proteomes" id="UP001267003"/>
    </source>
</evidence>
<proteinExistence type="predicted"/>
<comment type="caution">
    <text evidence="1">The sequence shown here is derived from an EMBL/GenBank/DDBJ whole genome shotgun (WGS) entry which is preliminary data.</text>
</comment>
<organism evidence="1 2">
    <name type="scientific">Lactiplantibacillus pentosus</name>
    <name type="common">Lactobacillus pentosus</name>
    <dbReference type="NCBI Taxonomy" id="1589"/>
    <lineage>
        <taxon>Bacteria</taxon>
        <taxon>Bacillati</taxon>
        <taxon>Bacillota</taxon>
        <taxon>Bacilli</taxon>
        <taxon>Lactobacillales</taxon>
        <taxon>Lactobacillaceae</taxon>
        <taxon>Lactiplantibacillus</taxon>
    </lineage>
</organism>
<accession>A0AAW8W1C5</accession>
<dbReference type="Proteomes" id="UP001267003">
    <property type="component" value="Unassembled WGS sequence"/>
</dbReference>
<gene>
    <name evidence="1" type="ORF">RI536_17405</name>
</gene>
<protein>
    <submittedName>
        <fullName evidence="1">IS5/IS1182 family transposase</fullName>
    </submittedName>
</protein>
<name>A0AAW8W1C5_LACPE</name>
<dbReference type="EMBL" id="JAVLAQ010000003">
    <property type="protein sequence ID" value="MDT6991821.1"/>
    <property type="molecule type" value="Genomic_DNA"/>
</dbReference>
<reference evidence="1" key="1">
    <citation type="submission" date="2023-08" db="EMBL/GenBank/DDBJ databases">
        <authorList>
            <person name="Page C.A."/>
            <person name="Perez-Diaz I.M."/>
        </authorList>
    </citation>
    <scope>NUCLEOTIDE SEQUENCE</scope>
    <source>
        <strain evidence="1">7.8.46</strain>
    </source>
</reference>